<feature type="domain" description="GNAT-like C-terminal" evidence="2">
    <location>
        <begin position="150"/>
        <end position="375"/>
    </location>
</feature>
<feature type="domain" description="N-acyltransferase N-terminal" evidence="1">
    <location>
        <begin position="22"/>
        <end position="148"/>
    </location>
</feature>
<dbReference type="Proteomes" id="UP000476064">
    <property type="component" value="Chromosome"/>
</dbReference>
<protein>
    <recommendedName>
        <fullName evidence="5">DUF5596 domain-containing protein</fullName>
    </recommendedName>
</protein>
<dbReference type="Pfam" id="PF18082">
    <property type="entry name" value="NAT_N"/>
    <property type="match status" value="1"/>
</dbReference>
<dbReference type="AlphaFoldDB" id="A0A6C0FXP0"/>
<reference evidence="3 4" key="1">
    <citation type="submission" date="2020-01" db="EMBL/GenBank/DDBJ databases">
        <title>Paenibacillus sp. nov., isolated from tomato rhizosphere.</title>
        <authorList>
            <person name="Weon H.-Y."/>
            <person name="Lee S.A."/>
        </authorList>
    </citation>
    <scope>NUCLEOTIDE SEQUENCE [LARGE SCALE GENOMIC DNA]</scope>
    <source>
        <strain evidence="3 4">12200R-189</strain>
    </source>
</reference>
<evidence type="ECO:0000259" key="2">
    <source>
        <dbReference type="Pfam" id="PF18164"/>
    </source>
</evidence>
<evidence type="ECO:0008006" key="5">
    <source>
        <dbReference type="Google" id="ProtNLM"/>
    </source>
</evidence>
<keyword evidence="4" id="KW-1185">Reference proteome</keyword>
<dbReference type="InterPro" id="IPR041273">
    <property type="entry name" value="NAT_N"/>
</dbReference>
<dbReference type="RefSeq" id="WP_162357906.1">
    <property type="nucleotide sequence ID" value="NZ_CP048209.1"/>
</dbReference>
<gene>
    <name evidence="3" type="ORF">GXP70_16855</name>
</gene>
<accession>A0A6C0FXP0</accession>
<dbReference type="Gene3D" id="3.40.630.120">
    <property type="match status" value="1"/>
</dbReference>
<organism evidence="3 4">
    <name type="scientific">Paenibacillus lycopersici</name>
    <dbReference type="NCBI Taxonomy" id="2704462"/>
    <lineage>
        <taxon>Bacteria</taxon>
        <taxon>Bacillati</taxon>
        <taxon>Bacillota</taxon>
        <taxon>Bacilli</taxon>
        <taxon>Bacillales</taxon>
        <taxon>Paenibacillaceae</taxon>
        <taxon>Paenibacillus</taxon>
    </lineage>
</organism>
<dbReference type="InterPro" id="IPR041644">
    <property type="entry name" value="GNAT_C"/>
</dbReference>
<dbReference type="Pfam" id="PF18164">
    <property type="entry name" value="GNAT_C"/>
    <property type="match status" value="1"/>
</dbReference>
<evidence type="ECO:0000313" key="4">
    <source>
        <dbReference type="Proteomes" id="UP000476064"/>
    </source>
</evidence>
<name>A0A6C0FXP0_9BACL</name>
<evidence type="ECO:0000313" key="3">
    <source>
        <dbReference type="EMBL" id="QHT61467.1"/>
    </source>
</evidence>
<dbReference type="KEGG" id="plyc:GXP70_16855"/>
<sequence>MNDSMTTALSNAGDFVQTACMRQICEAVQYPDAITLALLAETERLASDPERADAARRFHRELFDEHKRLSGDSNRELLACADGAMLAAVVYAGAIPQLWERYYAKRGIAAQILIDTVQDLAIWMETHRKRHGQWGLSELGWLHIHMTGGLFRTGRLQFQPIAFPYSARVFRNRLTGEHVVLSDEGVRFHADGQLAGDADSAGMQGGEWTSAFAFDGRHFVGHPISRLGAASRETVRLPADTWNLTLQKGDDVLNVHIPEGGRMSHDACLASYASAARFFGECFPEQPFRAYVCSSWLLSPEFRDWLPEQSNIRQFQSDYHLLPLISDETQILERVFDFGTQLADLPKLAAETSLQRVVYDHLTAGDRMHNGCGFILMEESGAEQ</sequence>
<evidence type="ECO:0000259" key="1">
    <source>
        <dbReference type="Pfam" id="PF18082"/>
    </source>
</evidence>
<dbReference type="EMBL" id="CP048209">
    <property type="protein sequence ID" value="QHT61467.1"/>
    <property type="molecule type" value="Genomic_DNA"/>
</dbReference>
<proteinExistence type="predicted"/>